<evidence type="ECO:0000313" key="1">
    <source>
        <dbReference type="EMBL" id="OUY07635.1"/>
    </source>
</evidence>
<reference evidence="1 2" key="1">
    <citation type="submission" date="2017-05" db="EMBL/GenBank/DDBJ databases">
        <title>Acinetobacter populi ANC 5415 (= PBJ7), whole genome shotgun sequencing project.</title>
        <authorList>
            <person name="Nemec A."/>
            <person name="Radolfova-Krizova L."/>
        </authorList>
    </citation>
    <scope>NUCLEOTIDE SEQUENCE [LARGE SCALE GENOMIC DNA]</scope>
    <source>
        <strain evidence="1 2">PBJ7</strain>
    </source>
</reference>
<proteinExistence type="predicted"/>
<sequence length="82" mass="8821">MSFIAYNSKLGFGSNTSLGDANFYNAAANVFPLNQYGRAAQILNTDLGVYAQVDTIRVVIRFPTGWGATDKFILRAAGAITI</sequence>
<dbReference type="Proteomes" id="UP000196536">
    <property type="component" value="Unassembled WGS sequence"/>
</dbReference>
<protein>
    <submittedName>
        <fullName evidence="1">Uncharacterized protein</fullName>
    </submittedName>
</protein>
<comment type="caution">
    <text evidence="1">The sequence shown here is derived from an EMBL/GenBank/DDBJ whole genome shotgun (WGS) entry which is preliminary data.</text>
</comment>
<name>A0A1Z9YZJ5_9GAMM</name>
<gene>
    <name evidence="1" type="ORF">CAP51_07775</name>
</gene>
<dbReference type="AlphaFoldDB" id="A0A1Z9YZJ5"/>
<keyword evidence="2" id="KW-1185">Reference proteome</keyword>
<evidence type="ECO:0000313" key="2">
    <source>
        <dbReference type="Proteomes" id="UP000196536"/>
    </source>
</evidence>
<organism evidence="1 2">
    <name type="scientific">Acinetobacter populi</name>
    <dbReference type="NCBI Taxonomy" id="1582270"/>
    <lineage>
        <taxon>Bacteria</taxon>
        <taxon>Pseudomonadati</taxon>
        <taxon>Pseudomonadota</taxon>
        <taxon>Gammaproteobacteria</taxon>
        <taxon>Moraxellales</taxon>
        <taxon>Moraxellaceae</taxon>
        <taxon>Acinetobacter</taxon>
    </lineage>
</organism>
<dbReference type="EMBL" id="NEXX01000002">
    <property type="protein sequence ID" value="OUY07635.1"/>
    <property type="molecule type" value="Genomic_DNA"/>
</dbReference>
<accession>A0A1Z9YZJ5</accession>
<dbReference type="RefSeq" id="WP_087620182.1">
    <property type="nucleotide sequence ID" value="NZ_NEXX01000002.1"/>
</dbReference>